<accession>A0A7W7G6R2</accession>
<dbReference type="PANTHER" id="PTHR23426">
    <property type="entry name" value="FERREDOXIN/ADRENODOXIN"/>
    <property type="match status" value="1"/>
</dbReference>
<dbReference type="PANTHER" id="PTHR23426:SF65">
    <property type="entry name" value="FERREDOXIN-2, MITOCHONDRIAL"/>
    <property type="match status" value="1"/>
</dbReference>
<keyword evidence="4" id="KW-0408">Iron</keyword>
<dbReference type="AlphaFoldDB" id="A0A7W7G6R2"/>
<organism evidence="8 9">
    <name type="scientific">Sphaerisporangium siamense</name>
    <dbReference type="NCBI Taxonomy" id="795645"/>
    <lineage>
        <taxon>Bacteria</taxon>
        <taxon>Bacillati</taxon>
        <taxon>Actinomycetota</taxon>
        <taxon>Actinomycetes</taxon>
        <taxon>Streptosporangiales</taxon>
        <taxon>Streptosporangiaceae</taxon>
        <taxon>Sphaerisporangium</taxon>
    </lineage>
</organism>
<dbReference type="PROSITE" id="PS51085">
    <property type="entry name" value="2FE2S_FER_2"/>
    <property type="match status" value="1"/>
</dbReference>
<name>A0A7W7G6R2_9ACTN</name>
<dbReference type="InterPro" id="IPR001041">
    <property type="entry name" value="2Fe-2S_ferredoxin-type"/>
</dbReference>
<feature type="domain" description="2Fe-2S ferredoxin-type" evidence="7">
    <location>
        <begin position="2"/>
        <end position="107"/>
    </location>
</feature>
<dbReference type="CDD" id="cd00207">
    <property type="entry name" value="fer2"/>
    <property type="match status" value="1"/>
</dbReference>
<dbReference type="Proteomes" id="UP000542210">
    <property type="component" value="Unassembled WGS sequence"/>
</dbReference>
<dbReference type="SUPFAM" id="SSF54292">
    <property type="entry name" value="2Fe-2S ferredoxin-like"/>
    <property type="match status" value="1"/>
</dbReference>
<dbReference type="RefSeq" id="WP_184877606.1">
    <property type="nucleotide sequence ID" value="NZ_BOOV01000010.1"/>
</dbReference>
<dbReference type="GO" id="GO:0051537">
    <property type="term" value="F:2 iron, 2 sulfur cluster binding"/>
    <property type="evidence" value="ECO:0007669"/>
    <property type="project" value="UniProtKB-KW"/>
</dbReference>
<dbReference type="EMBL" id="JACHND010000001">
    <property type="protein sequence ID" value="MBB4699818.1"/>
    <property type="molecule type" value="Genomic_DNA"/>
</dbReference>
<proteinExistence type="inferred from homology"/>
<protein>
    <submittedName>
        <fullName evidence="8">2Fe-2S ferredoxin</fullName>
    </submittedName>
</protein>
<keyword evidence="9" id="KW-1185">Reference proteome</keyword>
<dbReference type="PROSITE" id="PS00814">
    <property type="entry name" value="ADX"/>
    <property type="match status" value="1"/>
</dbReference>
<comment type="cofactor">
    <cofactor evidence="6">
        <name>[2Fe-2S] cluster</name>
        <dbReference type="ChEBI" id="CHEBI:190135"/>
    </cofactor>
</comment>
<dbReference type="GO" id="GO:0005829">
    <property type="term" value="C:cytosol"/>
    <property type="evidence" value="ECO:0007669"/>
    <property type="project" value="TreeGrafter"/>
</dbReference>
<evidence type="ECO:0000256" key="2">
    <source>
        <dbReference type="ARBA" id="ARBA00022714"/>
    </source>
</evidence>
<dbReference type="InterPro" id="IPR001055">
    <property type="entry name" value="Adrenodoxin-like"/>
</dbReference>
<evidence type="ECO:0000256" key="5">
    <source>
        <dbReference type="ARBA" id="ARBA00023014"/>
    </source>
</evidence>
<dbReference type="InterPro" id="IPR012675">
    <property type="entry name" value="Beta-grasp_dom_sf"/>
</dbReference>
<keyword evidence="3" id="KW-0479">Metal-binding</keyword>
<keyword evidence="5" id="KW-0411">Iron-sulfur</keyword>
<evidence type="ECO:0000256" key="6">
    <source>
        <dbReference type="ARBA" id="ARBA00034078"/>
    </source>
</evidence>
<comment type="similarity">
    <text evidence="1">Belongs to the adrenodoxin/putidaredoxin family.</text>
</comment>
<gene>
    <name evidence="8" type="ORF">BJ982_001362</name>
</gene>
<reference evidence="8 9" key="1">
    <citation type="submission" date="2020-08" db="EMBL/GenBank/DDBJ databases">
        <title>Sequencing the genomes of 1000 actinobacteria strains.</title>
        <authorList>
            <person name="Klenk H.-P."/>
        </authorList>
    </citation>
    <scope>NUCLEOTIDE SEQUENCE [LARGE SCALE GENOMIC DNA]</scope>
    <source>
        <strain evidence="8 9">DSM 45784</strain>
    </source>
</reference>
<sequence length="108" mass="11559">MAKIVYRYRDGARRTVERDTPASIMRAAVEAGVPGIVGECGGQTMCATCHVYVDDAYAGRLPVIGDEEEEMLECTAAPRDAGRSRLGCQIVVGAGLDEIEVDVPDTQI</sequence>
<evidence type="ECO:0000313" key="8">
    <source>
        <dbReference type="EMBL" id="MBB4699818.1"/>
    </source>
</evidence>
<keyword evidence="2" id="KW-0001">2Fe-2S</keyword>
<dbReference type="InterPro" id="IPR018298">
    <property type="entry name" value="Adrenodoxin_Fe-S_BS"/>
</dbReference>
<comment type="caution">
    <text evidence="8">The sequence shown here is derived from an EMBL/GenBank/DDBJ whole genome shotgun (WGS) entry which is preliminary data.</text>
</comment>
<dbReference type="GO" id="GO:0140647">
    <property type="term" value="P:P450-containing electron transport chain"/>
    <property type="evidence" value="ECO:0007669"/>
    <property type="project" value="InterPro"/>
</dbReference>
<evidence type="ECO:0000256" key="4">
    <source>
        <dbReference type="ARBA" id="ARBA00023004"/>
    </source>
</evidence>
<evidence type="ECO:0000256" key="3">
    <source>
        <dbReference type="ARBA" id="ARBA00022723"/>
    </source>
</evidence>
<dbReference type="Gene3D" id="3.10.20.30">
    <property type="match status" value="1"/>
</dbReference>
<evidence type="ECO:0000256" key="1">
    <source>
        <dbReference type="ARBA" id="ARBA00010914"/>
    </source>
</evidence>
<evidence type="ECO:0000313" key="9">
    <source>
        <dbReference type="Proteomes" id="UP000542210"/>
    </source>
</evidence>
<dbReference type="GO" id="GO:0046872">
    <property type="term" value="F:metal ion binding"/>
    <property type="evidence" value="ECO:0007669"/>
    <property type="project" value="UniProtKB-KW"/>
</dbReference>
<dbReference type="GO" id="GO:0009055">
    <property type="term" value="F:electron transfer activity"/>
    <property type="evidence" value="ECO:0007669"/>
    <property type="project" value="TreeGrafter"/>
</dbReference>
<dbReference type="Pfam" id="PF00111">
    <property type="entry name" value="Fer2"/>
    <property type="match status" value="1"/>
</dbReference>
<dbReference type="InterPro" id="IPR036010">
    <property type="entry name" value="2Fe-2S_ferredoxin-like_sf"/>
</dbReference>
<evidence type="ECO:0000259" key="7">
    <source>
        <dbReference type="PROSITE" id="PS51085"/>
    </source>
</evidence>